<evidence type="ECO:0000313" key="9">
    <source>
        <dbReference type="Proteomes" id="UP000184440"/>
    </source>
</evidence>
<dbReference type="STRING" id="134849.SAMN05443668_10652"/>
<evidence type="ECO:0000256" key="4">
    <source>
        <dbReference type="ARBA" id="ARBA00022982"/>
    </source>
</evidence>
<keyword evidence="5" id="KW-0408">Iron</keyword>
<accession>A0A1M7R120</accession>
<reference evidence="8 9" key="1">
    <citation type="submission" date="2016-11" db="EMBL/GenBank/DDBJ databases">
        <authorList>
            <person name="Jaros S."/>
            <person name="Januszkiewicz K."/>
            <person name="Wedrychowicz H."/>
        </authorList>
    </citation>
    <scope>NUCLEOTIDE SEQUENCE [LARGE SCALE GENOMIC DNA]</scope>
    <source>
        <strain evidence="8 9">DSM 46144</strain>
    </source>
</reference>
<evidence type="ECO:0000256" key="1">
    <source>
        <dbReference type="ARBA" id="ARBA00001927"/>
    </source>
</evidence>
<keyword evidence="7" id="KW-0003">3Fe-4S</keyword>
<dbReference type="Proteomes" id="UP000184440">
    <property type="component" value="Unassembled WGS sequence"/>
</dbReference>
<comment type="cofactor">
    <cofactor evidence="1">
        <name>[3Fe-4S] cluster</name>
        <dbReference type="ChEBI" id="CHEBI:21137"/>
    </cofactor>
</comment>
<evidence type="ECO:0000256" key="5">
    <source>
        <dbReference type="ARBA" id="ARBA00023004"/>
    </source>
</evidence>
<evidence type="ECO:0000256" key="6">
    <source>
        <dbReference type="ARBA" id="ARBA00023014"/>
    </source>
</evidence>
<dbReference type="GO" id="GO:0046872">
    <property type="term" value="F:metal ion binding"/>
    <property type="evidence" value="ECO:0007669"/>
    <property type="project" value="UniProtKB-KW"/>
</dbReference>
<dbReference type="Gene3D" id="3.30.70.20">
    <property type="match status" value="1"/>
</dbReference>
<dbReference type="InterPro" id="IPR051269">
    <property type="entry name" value="Fe-S_cluster_ET"/>
</dbReference>
<keyword evidence="9" id="KW-1185">Reference proteome</keyword>
<evidence type="ECO:0000256" key="2">
    <source>
        <dbReference type="ARBA" id="ARBA00022448"/>
    </source>
</evidence>
<evidence type="ECO:0000256" key="7">
    <source>
        <dbReference type="ARBA" id="ARBA00023291"/>
    </source>
</evidence>
<keyword evidence="3" id="KW-0479">Metal-binding</keyword>
<evidence type="ECO:0000256" key="3">
    <source>
        <dbReference type="ARBA" id="ARBA00022723"/>
    </source>
</evidence>
<gene>
    <name evidence="8" type="ORF">SAMN05443668_10652</name>
</gene>
<dbReference type="AlphaFoldDB" id="A0A1M7R120"/>
<proteinExistence type="predicted"/>
<keyword evidence="4" id="KW-0249">Electron transport</keyword>
<dbReference type="GO" id="GO:0051538">
    <property type="term" value="F:3 iron, 4 sulfur cluster binding"/>
    <property type="evidence" value="ECO:0007669"/>
    <property type="project" value="UniProtKB-KW"/>
</dbReference>
<keyword evidence="6" id="KW-0411">Iron-sulfur</keyword>
<evidence type="ECO:0000313" key="8">
    <source>
        <dbReference type="EMBL" id="SHN38338.1"/>
    </source>
</evidence>
<dbReference type="EMBL" id="FRCS01000006">
    <property type="protein sequence ID" value="SHN38338.1"/>
    <property type="molecule type" value="Genomic_DNA"/>
</dbReference>
<name>A0A1M7R120_9ACTN</name>
<dbReference type="SUPFAM" id="SSF54862">
    <property type="entry name" value="4Fe-4S ferredoxins"/>
    <property type="match status" value="1"/>
</dbReference>
<organism evidence="8 9">
    <name type="scientific">Cryptosporangium aurantiacum</name>
    <dbReference type="NCBI Taxonomy" id="134849"/>
    <lineage>
        <taxon>Bacteria</taxon>
        <taxon>Bacillati</taxon>
        <taxon>Actinomycetota</taxon>
        <taxon>Actinomycetes</taxon>
        <taxon>Cryptosporangiales</taxon>
        <taxon>Cryptosporangiaceae</taxon>
        <taxon>Cryptosporangium</taxon>
    </lineage>
</organism>
<protein>
    <submittedName>
        <fullName evidence="8">Ferredoxin</fullName>
    </submittedName>
</protein>
<sequence length="83" mass="8293">MEGEPGVPVAGGAAGEVLAVRVGLVPGVCEGHAQCYVVDPDLFPLDDDGYSGVGPDRPVPPGEEATAELGVSACPVRALQVLP</sequence>
<keyword evidence="2" id="KW-0813">Transport</keyword>
<dbReference type="PANTHER" id="PTHR36923">
    <property type="entry name" value="FERREDOXIN"/>
    <property type="match status" value="1"/>
</dbReference>
<dbReference type="PANTHER" id="PTHR36923:SF3">
    <property type="entry name" value="FERREDOXIN"/>
    <property type="match status" value="1"/>
</dbReference>
<dbReference type="Pfam" id="PF13459">
    <property type="entry name" value="Fer4_15"/>
    <property type="match status" value="1"/>
</dbReference>